<keyword evidence="3" id="KW-1185">Reference proteome</keyword>
<feature type="compositionally biased region" description="Polar residues" evidence="1">
    <location>
        <begin position="180"/>
        <end position="192"/>
    </location>
</feature>
<dbReference type="RefSeq" id="XP_066720936.1">
    <property type="nucleotide sequence ID" value="XM_066852795.1"/>
</dbReference>
<evidence type="ECO:0000256" key="1">
    <source>
        <dbReference type="SAM" id="MobiDB-lite"/>
    </source>
</evidence>
<dbReference type="Proteomes" id="UP001480595">
    <property type="component" value="Unassembled WGS sequence"/>
</dbReference>
<feature type="region of interest" description="Disordered" evidence="1">
    <location>
        <begin position="64"/>
        <end position="253"/>
    </location>
</feature>
<evidence type="ECO:0008006" key="4">
    <source>
        <dbReference type="Google" id="ProtNLM"/>
    </source>
</evidence>
<name>A0ABR1WTE5_9PEZI</name>
<evidence type="ECO:0000313" key="3">
    <source>
        <dbReference type="Proteomes" id="UP001480595"/>
    </source>
</evidence>
<evidence type="ECO:0000313" key="2">
    <source>
        <dbReference type="EMBL" id="KAK8086412.1"/>
    </source>
</evidence>
<feature type="compositionally biased region" description="Pro residues" evidence="1">
    <location>
        <begin position="156"/>
        <end position="166"/>
    </location>
</feature>
<organism evidence="2 3">
    <name type="scientific">Apiospora phragmitis</name>
    <dbReference type="NCBI Taxonomy" id="2905665"/>
    <lineage>
        <taxon>Eukaryota</taxon>
        <taxon>Fungi</taxon>
        <taxon>Dikarya</taxon>
        <taxon>Ascomycota</taxon>
        <taxon>Pezizomycotina</taxon>
        <taxon>Sordariomycetes</taxon>
        <taxon>Xylariomycetidae</taxon>
        <taxon>Amphisphaeriales</taxon>
        <taxon>Apiosporaceae</taxon>
        <taxon>Apiospora</taxon>
    </lineage>
</organism>
<gene>
    <name evidence="2" type="ORF">PG994_001386</name>
</gene>
<sequence>MNKNWNDRADKDLFFTILSVKNIGVISGAEWTTIGGHMRTIGYGFTNEGCRQHFQGLRRAQHKLETNGTPESQRKVDPTANPITRRPGPGRGRPTKSVAAPPEGTGPVPDGPFPQDGLPHDELPLQDGPLHMTATAQVVPSPEAQSVPAPTTPAGLPAPLPSPAPNPVASLIDVAKSESLPDQAQSPEQEPNSIALVAEDGDGDLEDHHPAKRQRLDNDASDQIEDAAVLALAEDGNSSQIDPYGPPEYFDET</sequence>
<dbReference type="EMBL" id="JAQQWL010000002">
    <property type="protein sequence ID" value="KAK8086412.1"/>
    <property type="molecule type" value="Genomic_DNA"/>
</dbReference>
<accession>A0ABR1WTE5</accession>
<protein>
    <recommendedName>
        <fullName evidence="4">Myb-like domain-containing protein</fullName>
    </recommendedName>
</protein>
<proteinExistence type="predicted"/>
<feature type="compositionally biased region" description="Basic and acidic residues" evidence="1">
    <location>
        <begin position="206"/>
        <end position="218"/>
    </location>
</feature>
<reference evidence="2 3" key="1">
    <citation type="submission" date="2023-01" db="EMBL/GenBank/DDBJ databases">
        <title>Analysis of 21 Apiospora genomes using comparative genomics revels a genus with tremendous synthesis potential of carbohydrate active enzymes and secondary metabolites.</title>
        <authorList>
            <person name="Sorensen T."/>
        </authorList>
    </citation>
    <scope>NUCLEOTIDE SEQUENCE [LARGE SCALE GENOMIC DNA]</scope>
    <source>
        <strain evidence="2 3">CBS 135458</strain>
    </source>
</reference>
<dbReference type="GeneID" id="92085858"/>
<comment type="caution">
    <text evidence="2">The sequence shown here is derived from an EMBL/GenBank/DDBJ whole genome shotgun (WGS) entry which is preliminary data.</text>
</comment>